<dbReference type="InterPro" id="IPR013735">
    <property type="entry name" value="TF_NusA_N"/>
</dbReference>
<sequence length="377" mass="41665">MEKILDIADAIAHEKGLSSEKVLTALKTAFVQTAKRVINYNFVFEAQVNDETKSIDVVQIITVVADDDVRLLEEDTAPAFISLTEAKEYDDQVELDDQLQVAHNLEEYGRTGASQLHREIEFHIQRLVEDEVYNKYKSKIGTLVSGRVTRVDAQNATYIEVDEIRAVLPMKSRIKGEFFDVGDHIKAVVRRVNMDKENGIQIELSRTSPKFLEALLELEVPEIADGTVIIEKAARIPGERAKIAILSTHPQVDAVGATVGVKGVRINAVSDELIGENIDCIEFTSIAELFVSRTMSPAIISHVEIIKNEDGENEKAIITLPADQKSKAIGKSGINIRLASMLTGMQIELVESDSVINEDGEIEEPKDGVDALEALFN</sequence>
<dbReference type="InterPro" id="IPR010213">
    <property type="entry name" value="TF_NusA"/>
</dbReference>
<dbReference type="InterPro" id="IPR036555">
    <property type="entry name" value="NusA_N_sf"/>
</dbReference>
<dbReference type="Pfam" id="PF13184">
    <property type="entry name" value="KH_NusA_1st"/>
    <property type="match status" value="1"/>
</dbReference>
<dbReference type="FunFam" id="3.30.300.20:FF:000002">
    <property type="entry name" value="Transcription termination/antitermination protein NusA"/>
    <property type="match status" value="1"/>
</dbReference>
<keyword evidence="1" id="KW-0806">Transcription termination</keyword>
<dbReference type="SUPFAM" id="SSF54814">
    <property type="entry name" value="Prokaryotic type KH domain (KH-domain type II)"/>
    <property type="match status" value="2"/>
</dbReference>
<dbReference type="InterPro" id="IPR030842">
    <property type="entry name" value="TF_NusA_bacterial"/>
</dbReference>
<dbReference type="GO" id="GO:0005829">
    <property type="term" value="C:cytosol"/>
    <property type="evidence" value="ECO:0007669"/>
    <property type="project" value="TreeGrafter"/>
</dbReference>
<dbReference type="InterPro" id="IPR009019">
    <property type="entry name" value="KH_sf_prok-type"/>
</dbReference>
<dbReference type="SUPFAM" id="SSF50249">
    <property type="entry name" value="Nucleic acid-binding proteins"/>
    <property type="match status" value="1"/>
</dbReference>
<protein>
    <submittedName>
        <fullName evidence="8">Transcription termination protein NusA</fullName>
    </submittedName>
</protein>
<dbReference type="AlphaFoldDB" id="A0A1W1BA63"/>
<evidence type="ECO:0000256" key="4">
    <source>
        <dbReference type="ARBA" id="ARBA00022884"/>
    </source>
</evidence>
<dbReference type="PROSITE" id="PS50084">
    <property type="entry name" value="KH_TYPE_1"/>
    <property type="match status" value="1"/>
</dbReference>
<evidence type="ECO:0000256" key="1">
    <source>
        <dbReference type="ARBA" id="ARBA00022472"/>
    </source>
</evidence>
<dbReference type="SUPFAM" id="SSF69705">
    <property type="entry name" value="Transcription factor NusA, N-terminal domain"/>
    <property type="match status" value="1"/>
</dbReference>
<dbReference type="PROSITE" id="PS50126">
    <property type="entry name" value="S1"/>
    <property type="match status" value="1"/>
</dbReference>
<keyword evidence="5" id="KW-0805">Transcription regulation</keyword>
<keyword evidence="6" id="KW-0804">Transcription</keyword>
<dbReference type="InterPro" id="IPR012340">
    <property type="entry name" value="NA-bd_OB-fold"/>
</dbReference>
<keyword evidence="3" id="KW-0889">Transcription antitermination</keyword>
<dbReference type="GO" id="GO:0031564">
    <property type="term" value="P:transcription antitermination"/>
    <property type="evidence" value="ECO:0007669"/>
    <property type="project" value="UniProtKB-KW"/>
</dbReference>
<dbReference type="InterPro" id="IPR025249">
    <property type="entry name" value="TF_NusA_KH_1st"/>
</dbReference>
<evidence type="ECO:0000259" key="7">
    <source>
        <dbReference type="PROSITE" id="PS50126"/>
    </source>
</evidence>
<evidence type="ECO:0000256" key="6">
    <source>
        <dbReference type="ARBA" id="ARBA00023163"/>
    </source>
</evidence>
<dbReference type="NCBIfam" id="TIGR01953">
    <property type="entry name" value="NusA"/>
    <property type="match status" value="1"/>
</dbReference>
<dbReference type="Gene3D" id="2.40.50.140">
    <property type="entry name" value="Nucleic acid-binding proteins"/>
    <property type="match status" value="1"/>
</dbReference>
<dbReference type="GO" id="GO:0003700">
    <property type="term" value="F:DNA-binding transcription factor activity"/>
    <property type="evidence" value="ECO:0007669"/>
    <property type="project" value="InterPro"/>
</dbReference>
<evidence type="ECO:0000313" key="8">
    <source>
        <dbReference type="EMBL" id="SFV50450.1"/>
    </source>
</evidence>
<gene>
    <name evidence="8" type="ORF">MNB_SM-4-1563</name>
</gene>
<dbReference type="Pfam" id="PF26594">
    <property type="entry name" value="KH_NusA_2nd"/>
    <property type="match status" value="1"/>
</dbReference>
<dbReference type="EMBL" id="FPHF01000009">
    <property type="protein sequence ID" value="SFV50450.1"/>
    <property type="molecule type" value="Genomic_DNA"/>
</dbReference>
<organism evidence="8">
    <name type="scientific">hydrothermal vent metagenome</name>
    <dbReference type="NCBI Taxonomy" id="652676"/>
    <lineage>
        <taxon>unclassified sequences</taxon>
        <taxon>metagenomes</taxon>
        <taxon>ecological metagenomes</taxon>
    </lineage>
</organism>
<dbReference type="CDD" id="cd02134">
    <property type="entry name" value="KH-II_NusA_rpt1"/>
    <property type="match status" value="1"/>
</dbReference>
<accession>A0A1W1BA63</accession>
<dbReference type="HAMAP" id="MF_00945_B">
    <property type="entry name" value="NusA_B"/>
    <property type="match status" value="1"/>
</dbReference>
<dbReference type="GO" id="GO:0006353">
    <property type="term" value="P:DNA-templated transcription termination"/>
    <property type="evidence" value="ECO:0007669"/>
    <property type="project" value="UniProtKB-KW"/>
</dbReference>
<dbReference type="GO" id="GO:0003723">
    <property type="term" value="F:RNA binding"/>
    <property type="evidence" value="ECO:0007669"/>
    <property type="project" value="UniProtKB-KW"/>
</dbReference>
<dbReference type="Gene3D" id="3.30.300.20">
    <property type="match status" value="2"/>
</dbReference>
<dbReference type="InterPro" id="IPR003029">
    <property type="entry name" value="S1_domain"/>
</dbReference>
<proteinExistence type="inferred from homology"/>
<name>A0A1W1BA63_9ZZZZ</name>
<evidence type="ECO:0000256" key="5">
    <source>
        <dbReference type="ARBA" id="ARBA00023015"/>
    </source>
</evidence>
<dbReference type="InterPro" id="IPR015946">
    <property type="entry name" value="KH_dom-like_a/b"/>
</dbReference>
<dbReference type="Pfam" id="PF08529">
    <property type="entry name" value="NusA_N"/>
    <property type="match status" value="1"/>
</dbReference>
<reference evidence="8" key="1">
    <citation type="submission" date="2016-10" db="EMBL/GenBank/DDBJ databases">
        <authorList>
            <person name="de Groot N.N."/>
        </authorList>
    </citation>
    <scope>NUCLEOTIDE SEQUENCE</scope>
</reference>
<dbReference type="PANTHER" id="PTHR22648:SF0">
    <property type="entry name" value="TRANSCRIPTION TERMINATION_ANTITERMINATION PROTEIN NUSA"/>
    <property type="match status" value="1"/>
</dbReference>
<dbReference type="SMART" id="SM00316">
    <property type="entry name" value="S1"/>
    <property type="match status" value="1"/>
</dbReference>
<evidence type="ECO:0000256" key="3">
    <source>
        <dbReference type="ARBA" id="ARBA00022814"/>
    </source>
</evidence>
<feature type="domain" description="S1 motif" evidence="7">
    <location>
        <begin position="141"/>
        <end position="207"/>
    </location>
</feature>
<dbReference type="InterPro" id="IPR058582">
    <property type="entry name" value="KH_NusA_2nd"/>
</dbReference>
<keyword evidence="2" id="KW-0963">Cytoplasm</keyword>
<keyword evidence="4" id="KW-0694">RNA-binding</keyword>
<dbReference type="PANTHER" id="PTHR22648">
    <property type="entry name" value="TRANSCRIPTION TERMINATION FACTOR NUSA"/>
    <property type="match status" value="1"/>
</dbReference>
<dbReference type="Gene3D" id="3.30.1480.10">
    <property type="entry name" value="NusA, N-terminal domain"/>
    <property type="match status" value="1"/>
</dbReference>
<evidence type="ECO:0000256" key="2">
    <source>
        <dbReference type="ARBA" id="ARBA00022490"/>
    </source>
</evidence>